<evidence type="ECO:0000256" key="3">
    <source>
        <dbReference type="ARBA" id="ARBA00023125"/>
    </source>
</evidence>
<evidence type="ECO:0000256" key="4">
    <source>
        <dbReference type="ARBA" id="ARBA00023163"/>
    </source>
</evidence>
<dbReference type="GO" id="GO:0003700">
    <property type="term" value="F:DNA-binding transcription factor activity"/>
    <property type="evidence" value="ECO:0007669"/>
    <property type="project" value="InterPro"/>
</dbReference>
<reference evidence="6" key="1">
    <citation type="submission" date="2020-03" db="EMBL/GenBank/DDBJ databases">
        <title>Genome of Pelagibius litoralis DSM 21314T.</title>
        <authorList>
            <person name="Wang G."/>
        </authorList>
    </citation>
    <scope>NUCLEOTIDE SEQUENCE</scope>
    <source>
        <strain evidence="6">DSM 21314</strain>
    </source>
</reference>
<keyword evidence="4" id="KW-0804">Transcription</keyword>
<dbReference type="GO" id="GO:0000976">
    <property type="term" value="F:transcription cis-regulatory region binding"/>
    <property type="evidence" value="ECO:0007669"/>
    <property type="project" value="TreeGrafter"/>
</dbReference>
<comment type="caution">
    <text evidence="6">The sequence shown here is derived from an EMBL/GenBank/DDBJ whole genome shotgun (WGS) entry which is preliminary data.</text>
</comment>
<dbReference type="InterPro" id="IPR005119">
    <property type="entry name" value="LysR_subst-bd"/>
</dbReference>
<dbReference type="InterPro" id="IPR036390">
    <property type="entry name" value="WH_DNA-bd_sf"/>
</dbReference>
<keyword evidence="2" id="KW-0805">Transcription regulation</keyword>
<sequence length="308" mass="34423">MNLHQLETLYWLAQLQNYQRVADKLRLSQPAISARINTLEETLGAALIDRSKAHFSLTDQGYDVVQYAERMLDLRDSMFRKISETDSEGHRLRIAAASLSVMTLAPRLFDALKQRFPNLICDVISASDHQLAQHIEAGSVDVAFLSNAPPTVQVSKLFTVHYEIRWIAHRDLVEPRKKAYGVADLTRLPIIHYPRTSPLFPMTEAYLGETQLGAASRHSANSLGTIVQMLKQRMGIAAIPAIAVADEIETGELVVLPAEQPLRVLKVRCAYANMARRELIDTLAEMAGEAAMAYCAENPKWTRFVPGE</sequence>
<evidence type="ECO:0000256" key="2">
    <source>
        <dbReference type="ARBA" id="ARBA00023015"/>
    </source>
</evidence>
<organism evidence="6 7">
    <name type="scientific">Pelagibius litoralis</name>
    <dbReference type="NCBI Taxonomy" id="374515"/>
    <lineage>
        <taxon>Bacteria</taxon>
        <taxon>Pseudomonadati</taxon>
        <taxon>Pseudomonadota</taxon>
        <taxon>Alphaproteobacteria</taxon>
        <taxon>Rhodospirillales</taxon>
        <taxon>Rhodovibrionaceae</taxon>
        <taxon>Pelagibius</taxon>
    </lineage>
</organism>
<dbReference type="InterPro" id="IPR036388">
    <property type="entry name" value="WH-like_DNA-bd_sf"/>
</dbReference>
<name>A0A967CCA7_9PROT</name>
<dbReference type="PROSITE" id="PS50931">
    <property type="entry name" value="HTH_LYSR"/>
    <property type="match status" value="1"/>
</dbReference>
<dbReference type="PANTHER" id="PTHR30126:SF77">
    <property type="entry name" value="TRANSCRIPTIONAL REGULATORY PROTEIN"/>
    <property type="match status" value="1"/>
</dbReference>
<dbReference type="Proteomes" id="UP000761264">
    <property type="component" value="Unassembled WGS sequence"/>
</dbReference>
<evidence type="ECO:0000256" key="1">
    <source>
        <dbReference type="ARBA" id="ARBA00009437"/>
    </source>
</evidence>
<dbReference type="SUPFAM" id="SSF53850">
    <property type="entry name" value="Periplasmic binding protein-like II"/>
    <property type="match status" value="1"/>
</dbReference>
<dbReference type="PANTHER" id="PTHR30126">
    <property type="entry name" value="HTH-TYPE TRANSCRIPTIONAL REGULATOR"/>
    <property type="match status" value="1"/>
</dbReference>
<dbReference type="AlphaFoldDB" id="A0A967CCA7"/>
<feature type="domain" description="HTH lysR-type" evidence="5">
    <location>
        <begin position="1"/>
        <end position="58"/>
    </location>
</feature>
<comment type="similarity">
    <text evidence="1">Belongs to the LysR transcriptional regulatory family.</text>
</comment>
<accession>A0A967CCA7</accession>
<dbReference type="PRINTS" id="PR00039">
    <property type="entry name" value="HTHLYSR"/>
</dbReference>
<dbReference type="CDD" id="cd05466">
    <property type="entry name" value="PBP2_LTTR_substrate"/>
    <property type="match status" value="1"/>
</dbReference>
<dbReference type="Pfam" id="PF00126">
    <property type="entry name" value="HTH_1"/>
    <property type="match status" value="1"/>
</dbReference>
<dbReference type="RefSeq" id="WP_167223919.1">
    <property type="nucleotide sequence ID" value="NZ_JAAQPH010000006.1"/>
</dbReference>
<dbReference type="Pfam" id="PF03466">
    <property type="entry name" value="LysR_substrate"/>
    <property type="match status" value="1"/>
</dbReference>
<evidence type="ECO:0000313" key="7">
    <source>
        <dbReference type="Proteomes" id="UP000761264"/>
    </source>
</evidence>
<dbReference type="EMBL" id="JAAQPH010000006">
    <property type="protein sequence ID" value="NIA68879.1"/>
    <property type="molecule type" value="Genomic_DNA"/>
</dbReference>
<dbReference type="Gene3D" id="3.40.190.10">
    <property type="entry name" value="Periplasmic binding protein-like II"/>
    <property type="match status" value="2"/>
</dbReference>
<dbReference type="Gene3D" id="1.10.10.10">
    <property type="entry name" value="Winged helix-like DNA-binding domain superfamily/Winged helix DNA-binding domain"/>
    <property type="match status" value="1"/>
</dbReference>
<keyword evidence="7" id="KW-1185">Reference proteome</keyword>
<evidence type="ECO:0000313" key="6">
    <source>
        <dbReference type="EMBL" id="NIA68879.1"/>
    </source>
</evidence>
<gene>
    <name evidence="6" type="ORF">HBA54_09770</name>
</gene>
<keyword evidence="3" id="KW-0238">DNA-binding</keyword>
<protein>
    <submittedName>
        <fullName evidence="6">LysR family transcriptional regulator</fullName>
    </submittedName>
</protein>
<dbReference type="InterPro" id="IPR000847">
    <property type="entry name" value="LysR_HTH_N"/>
</dbReference>
<proteinExistence type="inferred from homology"/>
<dbReference type="SUPFAM" id="SSF46785">
    <property type="entry name" value="Winged helix' DNA-binding domain"/>
    <property type="match status" value="1"/>
</dbReference>
<evidence type="ECO:0000259" key="5">
    <source>
        <dbReference type="PROSITE" id="PS50931"/>
    </source>
</evidence>